<dbReference type="InterPro" id="IPR048173">
    <property type="entry name" value="Sll0314-like"/>
</dbReference>
<protein>
    <submittedName>
        <fullName evidence="1">Tetratricopeptide repeat protein</fullName>
    </submittedName>
</protein>
<dbReference type="RefSeq" id="WP_316431424.1">
    <property type="nucleotide sequence ID" value="NZ_CP053586.1"/>
</dbReference>
<dbReference type="SMART" id="SM00028">
    <property type="entry name" value="TPR"/>
    <property type="match status" value="2"/>
</dbReference>
<dbReference type="AlphaFoldDB" id="A0AA97AJT9"/>
<dbReference type="InterPro" id="IPR011990">
    <property type="entry name" value="TPR-like_helical_dom_sf"/>
</dbReference>
<sequence>MTSMITRLAAPTKRSRKLLLSLRRVTAAVTGGLTVALSVWVNPALADPFRTNNPHQIGDQTEQAFRALFEQGNYQQAAELLRTAEPNEPLAYAMKAALAYIDEDWNTMGQNARLTRESAEQLMATDPLRGHLYVAAGQFLEGAHTLSTQGAVRATPAILSKLQQIFDSLKEAEKIDPQDPELNLLKGYMDLMLAVNLPFSNPEQAIERLQNYAAPPYLAQRGIAIAYRDLDKPDQALAAVNSALQQTPNNPELLYLKAQILRKQGNTQESLRLFRQALAKQSQLPQNLAYQIAWEQCRTVNQVRNRERDCSEVAQRRVEQPNSQIEEE</sequence>
<reference evidence="1" key="1">
    <citation type="submission" date="2020-05" db="EMBL/GenBank/DDBJ databases">
        <authorList>
            <person name="Zhu T."/>
            <person name="Keshari N."/>
            <person name="Lu X."/>
        </authorList>
    </citation>
    <scope>NUCLEOTIDE SEQUENCE</scope>
    <source>
        <strain evidence="1">NK1-12</strain>
    </source>
</reference>
<dbReference type="NCBIfam" id="NF041522">
    <property type="entry name" value="TPR_sll0314"/>
    <property type="match status" value="1"/>
</dbReference>
<organism evidence="1">
    <name type="scientific">Leptolyngbya sp. NK1-12</name>
    <dbReference type="NCBI Taxonomy" id="2547451"/>
    <lineage>
        <taxon>Bacteria</taxon>
        <taxon>Bacillati</taxon>
        <taxon>Cyanobacteriota</taxon>
        <taxon>Cyanophyceae</taxon>
        <taxon>Leptolyngbyales</taxon>
        <taxon>Leptolyngbyaceae</taxon>
        <taxon>Leptolyngbya group</taxon>
        <taxon>Leptolyngbya</taxon>
    </lineage>
</organism>
<evidence type="ECO:0000313" key="1">
    <source>
        <dbReference type="EMBL" id="WNZ25276.1"/>
    </source>
</evidence>
<name>A0AA97AJT9_9CYAN</name>
<dbReference type="SUPFAM" id="SSF48452">
    <property type="entry name" value="TPR-like"/>
    <property type="match status" value="2"/>
</dbReference>
<accession>A0AA97AJT9</accession>
<dbReference type="Gene3D" id="1.25.40.10">
    <property type="entry name" value="Tetratricopeptide repeat domain"/>
    <property type="match status" value="1"/>
</dbReference>
<dbReference type="Pfam" id="PF13432">
    <property type="entry name" value="TPR_16"/>
    <property type="match status" value="1"/>
</dbReference>
<dbReference type="EMBL" id="CP053586">
    <property type="protein sequence ID" value="WNZ25276.1"/>
    <property type="molecule type" value="Genomic_DNA"/>
</dbReference>
<gene>
    <name evidence="1" type="ORF">HJG54_22075</name>
</gene>
<dbReference type="InterPro" id="IPR019734">
    <property type="entry name" value="TPR_rpt"/>
</dbReference>
<proteinExistence type="predicted"/>